<evidence type="ECO:0000313" key="2">
    <source>
        <dbReference type="Proteomes" id="UP001194468"/>
    </source>
</evidence>
<sequence>NLYYPFTSLDDWEITNFLLKSRLSMKLINKFLSLRIVKQMTLSFQTAKDLHAWAELLPSGPRWKFEVIPTTHPTKQPIHLYYN</sequence>
<evidence type="ECO:0000313" key="1">
    <source>
        <dbReference type="EMBL" id="KAF8430633.1"/>
    </source>
</evidence>
<gene>
    <name evidence="1" type="ORF">L210DRAFT_834799</name>
</gene>
<dbReference type="AlphaFoldDB" id="A0AAD4BHE8"/>
<organism evidence="1 2">
    <name type="scientific">Boletus edulis BED1</name>
    <dbReference type="NCBI Taxonomy" id="1328754"/>
    <lineage>
        <taxon>Eukaryota</taxon>
        <taxon>Fungi</taxon>
        <taxon>Dikarya</taxon>
        <taxon>Basidiomycota</taxon>
        <taxon>Agaricomycotina</taxon>
        <taxon>Agaricomycetes</taxon>
        <taxon>Agaricomycetidae</taxon>
        <taxon>Boletales</taxon>
        <taxon>Boletineae</taxon>
        <taxon>Boletaceae</taxon>
        <taxon>Boletoideae</taxon>
        <taxon>Boletus</taxon>
    </lineage>
</organism>
<name>A0AAD4BHE8_BOLED</name>
<feature type="non-terminal residue" evidence="1">
    <location>
        <position position="1"/>
    </location>
</feature>
<protein>
    <submittedName>
        <fullName evidence="1">Uncharacterized protein</fullName>
    </submittedName>
</protein>
<accession>A0AAD4BHE8</accession>
<dbReference type="EMBL" id="WHUW01000059">
    <property type="protein sequence ID" value="KAF8430633.1"/>
    <property type="molecule type" value="Genomic_DNA"/>
</dbReference>
<feature type="non-terminal residue" evidence="1">
    <location>
        <position position="83"/>
    </location>
</feature>
<reference evidence="1" key="2">
    <citation type="journal article" date="2020" name="Nat. Commun.">
        <title>Large-scale genome sequencing of mycorrhizal fungi provides insights into the early evolution of symbiotic traits.</title>
        <authorList>
            <person name="Miyauchi S."/>
            <person name="Kiss E."/>
            <person name="Kuo A."/>
            <person name="Drula E."/>
            <person name="Kohler A."/>
            <person name="Sanchez-Garcia M."/>
            <person name="Morin E."/>
            <person name="Andreopoulos B."/>
            <person name="Barry K.W."/>
            <person name="Bonito G."/>
            <person name="Buee M."/>
            <person name="Carver A."/>
            <person name="Chen C."/>
            <person name="Cichocki N."/>
            <person name="Clum A."/>
            <person name="Culley D."/>
            <person name="Crous P.W."/>
            <person name="Fauchery L."/>
            <person name="Girlanda M."/>
            <person name="Hayes R.D."/>
            <person name="Keri Z."/>
            <person name="LaButti K."/>
            <person name="Lipzen A."/>
            <person name="Lombard V."/>
            <person name="Magnuson J."/>
            <person name="Maillard F."/>
            <person name="Murat C."/>
            <person name="Nolan M."/>
            <person name="Ohm R.A."/>
            <person name="Pangilinan J."/>
            <person name="Pereira M.F."/>
            <person name="Perotto S."/>
            <person name="Peter M."/>
            <person name="Pfister S."/>
            <person name="Riley R."/>
            <person name="Sitrit Y."/>
            <person name="Stielow J.B."/>
            <person name="Szollosi G."/>
            <person name="Zifcakova L."/>
            <person name="Stursova M."/>
            <person name="Spatafora J.W."/>
            <person name="Tedersoo L."/>
            <person name="Vaario L.M."/>
            <person name="Yamada A."/>
            <person name="Yan M."/>
            <person name="Wang P."/>
            <person name="Xu J."/>
            <person name="Bruns T."/>
            <person name="Baldrian P."/>
            <person name="Vilgalys R."/>
            <person name="Dunand C."/>
            <person name="Henrissat B."/>
            <person name="Grigoriev I.V."/>
            <person name="Hibbett D."/>
            <person name="Nagy L.G."/>
            <person name="Martin F.M."/>
        </authorList>
    </citation>
    <scope>NUCLEOTIDE SEQUENCE</scope>
    <source>
        <strain evidence="1">BED1</strain>
    </source>
</reference>
<reference evidence="1" key="1">
    <citation type="submission" date="2019-10" db="EMBL/GenBank/DDBJ databases">
        <authorList>
            <consortium name="DOE Joint Genome Institute"/>
            <person name="Kuo A."/>
            <person name="Miyauchi S."/>
            <person name="Kiss E."/>
            <person name="Drula E."/>
            <person name="Kohler A."/>
            <person name="Sanchez-Garcia M."/>
            <person name="Andreopoulos B."/>
            <person name="Barry K.W."/>
            <person name="Bonito G."/>
            <person name="Buee M."/>
            <person name="Carver A."/>
            <person name="Chen C."/>
            <person name="Cichocki N."/>
            <person name="Clum A."/>
            <person name="Culley D."/>
            <person name="Crous P.W."/>
            <person name="Fauchery L."/>
            <person name="Girlanda M."/>
            <person name="Hayes R."/>
            <person name="Keri Z."/>
            <person name="LaButti K."/>
            <person name="Lipzen A."/>
            <person name="Lombard V."/>
            <person name="Magnuson J."/>
            <person name="Maillard F."/>
            <person name="Morin E."/>
            <person name="Murat C."/>
            <person name="Nolan M."/>
            <person name="Ohm R."/>
            <person name="Pangilinan J."/>
            <person name="Pereira M."/>
            <person name="Perotto S."/>
            <person name="Peter M."/>
            <person name="Riley R."/>
            <person name="Sitrit Y."/>
            <person name="Stielow B."/>
            <person name="Szollosi G."/>
            <person name="Zifcakova L."/>
            <person name="Stursova M."/>
            <person name="Spatafora J.W."/>
            <person name="Tedersoo L."/>
            <person name="Vaario L.-M."/>
            <person name="Yamada A."/>
            <person name="Yan M."/>
            <person name="Wang P."/>
            <person name="Xu J."/>
            <person name="Bruns T."/>
            <person name="Baldrian P."/>
            <person name="Vilgalys R."/>
            <person name="Henrissat B."/>
            <person name="Grigoriev I.V."/>
            <person name="Hibbett D."/>
            <person name="Nagy L.G."/>
            <person name="Martin F.M."/>
        </authorList>
    </citation>
    <scope>NUCLEOTIDE SEQUENCE</scope>
    <source>
        <strain evidence="1">BED1</strain>
    </source>
</reference>
<proteinExistence type="predicted"/>
<keyword evidence="2" id="KW-1185">Reference proteome</keyword>
<dbReference type="Proteomes" id="UP001194468">
    <property type="component" value="Unassembled WGS sequence"/>
</dbReference>
<comment type="caution">
    <text evidence="1">The sequence shown here is derived from an EMBL/GenBank/DDBJ whole genome shotgun (WGS) entry which is preliminary data.</text>
</comment>